<dbReference type="InterPro" id="IPR044066">
    <property type="entry name" value="TRIAD_supradom"/>
</dbReference>
<feature type="compositionally biased region" description="Low complexity" evidence="9">
    <location>
        <begin position="177"/>
        <end position="204"/>
    </location>
</feature>
<dbReference type="SMART" id="SM00647">
    <property type="entry name" value="IBR"/>
    <property type="match status" value="2"/>
</dbReference>
<accession>A0ABR4PP71</accession>
<evidence type="ECO:0000256" key="4">
    <source>
        <dbReference type="ARBA" id="ARBA00022723"/>
    </source>
</evidence>
<keyword evidence="4" id="KW-0479">Metal-binding</keyword>
<comment type="caution">
    <text evidence="11">The sequence shown here is derived from an EMBL/GenBank/DDBJ whole genome shotgun (WGS) entry which is preliminary data.</text>
</comment>
<protein>
    <recommendedName>
        <fullName evidence="2">RBR-type E3 ubiquitin transferase</fullName>
        <ecNumber evidence="2">2.3.2.31</ecNumber>
    </recommendedName>
</protein>
<comment type="catalytic activity">
    <reaction evidence="1">
        <text>[E2 ubiquitin-conjugating enzyme]-S-ubiquitinyl-L-cysteine + [acceptor protein]-L-lysine = [E2 ubiquitin-conjugating enzyme]-L-cysteine + [acceptor protein]-N(6)-ubiquitinyl-L-lysine.</text>
        <dbReference type="EC" id="2.3.2.31"/>
    </reaction>
</comment>
<keyword evidence="12" id="KW-1185">Reference proteome</keyword>
<keyword evidence="6" id="KW-0863">Zinc-finger</keyword>
<keyword evidence="8" id="KW-0862">Zinc</keyword>
<keyword evidence="3" id="KW-0808">Transferase</keyword>
<sequence length="573" mass="62455">MASGTQGLFGDIDDASAALILQLRLDDARELQEGSSTQPSADLVFAAEVQREELQRSFEILQDWDIAQQLAGRPSQLNNRAIAAVPPAAGNADQVVQPGAIRSTAQLEGPPNAEVPVTSSTAVPHSQQQNAAAGVRNAALLADGNDSSTLDSIETSASTGRDWAEFFRGLGQAASQSTPDRLASSSPSSVSSTRSFETLSSSSESGDDTVTDRVNGPSSPEQEIDEIRATIELNNALGVPGATGELNVVARSTQLFPARAEPFKGRRSFGLFGQARAPIVPDKKPANTSGQPVVVLRECIACNSSFHLRGACLTCKHDYCGECLKKLFSDSLTDQSLYPPRCCKIPIPVRSVSEHLTPELLAQHLKKKVEFDQTDKTYCSIRTCSTFLRPQDIEIDVGVCPECKVQTCVKCKNTLEDGKHEGRCELSKDLQEMKDLMKINGWQQCPKCQHAVSISTGCNHMICTVCKDAWCYLCRAPWKLEKTCECPSVTEKYLIIRAEEMVRDQGVGEGEPRGYIFDRAMGVARRQCVEHGDWEFSRGAGTCAMCSADMPVFTFICARCPYHVCRRCRDNRA</sequence>
<evidence type="ECO:0000259" key="10">
    <source>
        <dbReference type="PROSITE" id="PS51873"/>
    </source>
</evidence>
<keyword evidence="5" id="KW-0677">Repeat</keyword>
<evidence type="ECO:0000256" key="3">
    <source>
        <dbReference type="ARBA" id="ARBA00022679"/>
    </source>
</evidence>
<dbReference type="Pfam" id="PF22191">
    <property type="entry name" value="IBR_1"/>
    <property type="match status" value="1"/>
</dbReference>
<proteinExistence type="predicted"/>
<dbReference type="InterPro" id="IPR031127">
    <property type="entry name" value="E3_UB_ligase_RBR"/>
</dbReference>
<evidence type="ECO:0000256" key="1">
    <source>
        <dbReference type="ARBA" id="ARBA00001798"/>
    </source>
</evidence>
<dbReference type="InterPro" id="IPR017907">
    <property type="entry name" value="Znf_RING_CS"/>
</dbReference>
<feature type="compositionally biased region" description="Polar residues" evidence="9">
    <location>
        <begin position="117"/>
        <end position="126"/>
    </location>
</feature>
<dbReference type="Proteomes" id="UP001629113">
    <property type="component" value="Unassembled WGS sequence"/>
</dbReference>
<keyword evidence="7" id="KW-0833">Ubl conjugation pathway</keyword>
<evidence type="ECO:0000313" key="11">
    <source>
        <dbReference type="EMBL" id="KAL3425104.1"/>
    </source>
</evidence>
<evidence type="ECO:0000256" key="8">
    <source>
        <dbReference type="ARBA" id="ARBA00022833"/>
    </source>
</evidence>
<dbReference type="EMBL" id="JBFCZG010000003">
    <property type="protein sequence ID" value="KAL3425104.1"/>
    <property type="molecule type" value="Genomic_DNA"/>
</dbReference>
<evidence type="ECO:0000256" key="5">
    <source>
        <dbReference type="ARBA" id="ARBA00022737"/>
    </source>
</evidence>
<evidence type="ECO:0000256" key="6">
    <source>
        <dbReference type="ARBA" id="ARBA00022771"/>
    </source>
</evidence>
<dbReference type="CDD" id="cd22584">
    <property type="entry name" value="Rcat_RBR_unk"/>
    <property type="match status" value="1"/>
</dbReference>
<feature type="domain" description="RING-type" evidence="10">
    <location>
        <begin position="295"/>
        <end position="493"/>
    </location>
</feature>
<name>A0ABR4PP71_9HELO</name>
<organism evidence="11 12">
    <name type="scientific">Phlyctema vagabunda</name>
    <dbReference type="NCBI Taxonomy" id="108571"/>
    <lineage>
        <taxon>Eukaryota</taxon>
        <taxon>Fungi</taxon>
        <taxon>Dikarya</taxon>
        <taxon>Ascomycota</taxon>
        <taxon>Pezizomycotina</taxon>
        <taxon>Leotiomycetes</taxon>
        <taxon>Helotiales</taxon>
        <taxon>Dermateaceae</taxon>
        <taxon>Phlyctema</taxon>
    </lineage>
</organism>
<evidence type="ECO:0000256" key="2">
    <source>
        <dbReference type="ARBA" id="ARBA00012251"/>
    </source>
</evidence>
<dbReference type="PROSITE" id="PS51873">
    <property type="entry name" value="TRIAD"/>
    <property type="match status" value="1"/>
</dbReference>
<evidence type="ECO:0000313" key="12">
    <source>
        <dbReference type="Proteomes" id="UP001629113"/>
    </source>
</evidence>
<dbReference type="SUPFAM" id="SSF57850">
    <property type="entry name" value="RING/U-box"/>
    <property type="match status" value="1"/>
</dbReference>
<feature type="region of interest" description="Disordered" evidence="9">
    <location>
        <begin position="106"/>
        <end position="133"/>
    </location>
</feature>
<gene>
    <name evidence="11" type="ORF">PVAG01_04385</name>
</gene>
<dbReference type="EC" id="2.3.2.31" evidence="2"/>
<dbReference type="InterPro" id="IPR002867">
    <property type="entry name" value="IBR_dom"/>
</dbReference>
<dbReference type="Gene3D" id="1.20.120.1750">
    <property type="match status" value="1"/>
</dbReference>
<reference evidence="11 12" key="1">
    <citation type="submission" date="2024-06" db="EMBL/GenBank/DDBJ databases">
        <title>Complete genome of Phlyctema vagabunda strain 19-DSS-EL-015.</title>
        <authorList>
            <person name="Fiorenzani C."/>
        </authorList>
    </citation>
    <scope>NUCLEOTIDE SEQUENCE [LARGE SCALE GENOMIC DNA]</scope>
    <source>
        <strain evidence="11 12">19-DSS-EL-015</strain>
    </source>
</reference>
<evidence type="ECO:0000256" key="9">
    <source>
        <dbReference type="SAM" id="MobiDB-lite"/>
    </source>
</evidence>
<dbReference type="PANTHER" id="PTHR11685">
    <property type="entry name" value="RBR FAMILY RING FINGER AND IBR DOMAIN-CONTAINING"/>
    <property type="match status" value="1"/>
</dbReference>
<evidence type="ECO:0000256" key="7">
    <source>
        <dbReference type="ARBA" id="ARBA00022786"/>
    </source>
</evidence>
<dbReference type="PROSITE" id="PS00518">
    <property type="entry name" value="ZF_RING_1"/>
    <property type="match status" value="1"/>
</dbReference>
<feature type="region of interest" description="Disordered" evidence="9">
    <location>
        <begin position="172"/>
        <end position="222"/>
    </location>
</feature>